<evidence type="ECO:0000313" key="5">
    <source>
        <dbReference type="EMBL" id="KPL70478.1"/>
    </source>
</evidence>
<dbReference type="GO" id="GO:0003700">
    <property type="term" value="F:DNA-binding transcription factor activity"/>
    <property type="evidence" value="ECO:0007669"/>
    <property type="project" value="InterPro"/>
</dbReference>
<comment type="caution">
    <text evidence="5">The sequence shown here is derived from an EMBL/GenBank/DDBJ whole genome shotgun (WGS) entry which is preliminary data.</text>
</comment>
<evidence type="ECO:0000256" key="2">
    <source>
        <dbReference type="ARBA" id="ARBA00023125"/>
    </source>
</evidence>
<sequence>MTAHDRLEQITQLVDKRGFLSVRDLSDYFQVSEMTIRRDLQILDEAGRLQRTYGGAAPINRPTRQMNENLPNQPVETVDELLANRVDVIITSSLERRVDDLLLDRASRMNIPIIAESASLERQASVVAVDNYKAGFELGKWAGLEFGPRFNGQLHVLDLTYSLPNTQVRSRAFMDGLHSVCPQANLVLSINAQSSTRTSYQLARDALTVHSHVNMIFGINDATAWGAIQACRDLAIDPQKMTVLTFGLEGDTMRTALAEGTYCKGGLAMFPEISAPVCIEAAIAAFNQKPLPAHLVTPFTILTAANIEEIYSQTSTGWSLRWDVINSRFEIPLKIKPSINRLPESLPKRIGFIVPFSKHDWYRSLMQFMLEYARSYNITLEIIDAEKEVVEEIEARRRAIAHLAAEQVQAGDVLIIDGGPIAGYLAKELLGKPDLTVITNSTSVFSSLEPDPQIQLISTGGALRRSSQVLVGPTAEGALRELRADKLFLSVSGISQDFGLSHTNISEVTIKQAMIHAAREVILLADYTIFEQESVAQVASLSIVNKLITDESMPAKSRLEMAKQGIKVMLAML</sequence>
<dbReference type="InterPro" id="IPR018356">
    <property type="entry name" value="Tscrpt_reg_HTH_DeoR_CS"/>
</dbReference>
<name>A0A0P6WNU2_9CHLR</name>
<keyword evidence="3" id="KW-0804">Transcription</keyword>
<dbReference type="InterPro" id="IPR037171">
    <property type="entry name" value="NagB/RpiA_transferase-like"/>
</dbReference>
<dbReference type="EMBL" id="LGCK01000014">
    <property type="protein sequence ID" value="KPL70478.1"/>
    <property type="molecule type" value="Genomic_DNA"/>
</dbReference>
<keyword evidence="6" id="KW-1185">Reference proteome</keyword>
<dbReference type="Gene3D" id="1.10.10.10">
    <property type="entry name" value="Winged helix-like DNA-binding domain superfamily/Winged helix DNA-binding domain"/>
    <property type="match status" value="1"/>
</dbReference>
<dbReference type="PROSITE" id="PS00894">
    <property type="entry name" value="HTH_DEOR_1"/>
    <property type="match status" value="1"/>
</dbReference>
<reference evidence="5 6" key="1">
    <citation type="submission" date="2015-07" db="EMBL/GenBank/DDBJ databases">
        <title>Genome sequence of Leptolinea tardivitalis DSM 16556.</title>
        <authorList>
            <person name="Hemp J."/>
            <person name="Ward L.M."/>
            <person name="Pace L.A."/>
            <person name="Fischer W.W."/>
        </authorList>
    </citation>
    <scope>NUCLEOTIDE SEQUENCE [LARGE SCALE GENOMIC DNA]</scope>
    <source>
        <strain evidence="5 6">YMTK-2</strain>
    </source>
</reference>
<dbReference type="InterPro" id="IPR001034">
    <property type="entry name" value="DeoR_HTH"/>
</dbReference>
<dbReference type="InterPro" id="IPR036390">
    <property type="entry name" value="WH_DNA-bd_sf"/>
</dbReference>
<dbReference type="PANTHER" id="PTHR30363:SF44">
    <property type="entry name" value="AGA OPERON TRANSCRIPTIONAL REPRESSOR-RELATED"/>
    <property type="match status" value="1"/>
</dbReference>
<organism evidence="5 6">
    <name type="scientific">Leptolinea tardivitalis</name>
    <dbReference type="NCBI Taxonomy" id="229920"/>
    <lineage>
        <taxon>Bacteria</taxon>
        <taxon>Bacillati</taxon>
        <taxon>Chloroflexota</taxon>
        <taxon>Anaerolineae</taxon>
        <taxon>Anaerolineales</taxon>
        <taxon>Anaerolineaceae</taxon>
        <taxon>Leptolinea</taxon>
    </lineage>
</organism>
<dbReference type="GO" id="GO:0003677">
    <property type="term" value="F:DNA binding"/>
    <property type="evidence" value="ECO:0007669"/>
    <property type="project" value="UniProtKB-KW"/>
</dbReference>
<dbReference type="Proteomes" id="UP000050430">
    <property type="component" value="Unassembled WGS sequence"/>
</dbReference>
<dbReference type="SUPFAM" id="SSF53822">
    <property type="entry name" value="Periplasmic binding protein-like I"/>
    <property type="match status" value="1"/>
</dbReference>
<dbReference type="SMART" id="SM01134">
    <property type="entry name" value="DeoRC"/>
    <property type="match status" value="1"/>
</dbReference>
<dbReference type="Pfam" id="PF00455">
    <property type="entry name" value="DeoRC"/>
    <property type="match status" value="1"/>
</dbReference>
<dbReference type="Gene3D" id="3.40.50.2300">
    <property type="match status" value="2"/>
</dbReference>
<dbReference type="STRING" id="229920.ADM99_15200"/>
<dbReference type="SUPFAM" id="SSF100950">
    <property type="entry name" value="NagB/RpiA/CoA transferase-like"/>
    <property type="match status" value="1"/>
</dbReference>
<dbReference type="PROSITE" id="PS51000">
    <property type="entry name" value="HTH_DEOR_2"/>
    <property type="match status" value="1"/>
</dbReference>
<dbReference type="PANTHER" id="PTHR30363">
    <property type="entry name" value="HTH-TYPE TRANSCRIPTIONAL REGULATOR SRLR-RELATED"/>
    <property type="match status" value="1"/>
</dbReference>
<dbReference type="PRINTS" id="PR00037">
    <property type="entry name" value="HTHLACR"/>
</dbReference>
<dbReference type="InterPro" id="IPR036388">
    <property type="entry name" value="WH-like_DNA-bd_sf"/>
</dbReference>
<evidence type="ECO:0000259" key="4">
    <source>
        <dbReference type="PROSITE" id="PS51000"/>
    </source>
</evidence>
<dbReference type="OrthoDB" id="9797223at2"/>
<accession>A0A0P6WNU2</accession>
<dbReference type="InterPro" id="IPR050313">
    <property type="entry name" value="Carb_Metab_HTH_regulators"/>
</dbReference>
<gene>
    <name evidence="5" type="ORF">ADM99_15200</name>
</gene>
<proteinExistence type="predicted"/>
<evidence type="ECO:0000313" key="6">
    <source>
        <dbReference type="Proteomes" id="UP000050430"/>
    </source>
</evidence>
<dbReference type="SUPFAM" id="SSF46785">
    <property type="entry name" value="Winged helix' DNA-binding domain"/>
    <property type="match status" value="1"/>
</dbReference>
<feature type="domain" description="HTH deoR-type" evidence="4">
    <location>
        <begin position="3"/>
        <end position="58"/>
    </location>
</feature>
<dbReference type="InterPro" id="IPR028082">
    <property type="entry name" value="Peripla_BP_I"/>
</dbReference>
<keyword evidence="1" id="KW-0805">Transcription regulation</keyword>
<dbReference type="InterPro" id="IPR014036">
    <property type="entry name" value="DeoR-like_C"/>
</dbReference>
<protein>
    <recommendedName>
        <fullName evidence="4">HTH deoR-type domain-containing protein</fullName>
    </recommendedName>
</protein>
<dbReference type="SMART" id="SM00420">
    <property type="entry name" value="HTH_DEOR"/>
    <property type="match status" value="1"/>
</dbReference>
<dbReference type="Pfam" id="PF08220">
    <property type="entry name" value="HTH_DeoR"/>
    <property type="match status" value="1"/>
</dbReference>
<evidence type="ECO:0000256" key="3">
    <source>
        <dbReference type="ARBA" id="ARBA00023163"/>
    </source>
</evidence>
<dbReference type="InterPro" id="IPR025997">
    <property type="entry name" value="SBP_2_dom"/>
</dbReference>
<dbReference type="Pfam" id="PF13407">
    <property type="entry name" value="Peripla_BP_4"/>
    <property type="match status" value="1"/>
</dbReference>
<dbReference type="RefSeq" id="WP_062422370.1">
    <property type="nucleotide sequence ID" value="NZ_BBYA01000010.1"/>
</dbReference>
<dbReference type="AlphaFoldDB" id="A0A0P6WNU2"/>
<keyword evidence="2" id="KW-0238">DNA-binding</keyword>
<evidence type="ECO:0000256" key="1">
    <source>
        <dbReference type="ARBA" id="ARBA00023015"/>
    </source>
</evidence>